<evidence type="ECO:0000256" key="1">
    <source>
        <dbReference type="ARBA" id="ARBA00022801"/>
    </source>
</evidence>
<name>A0A4Y2ISZ4_ARAVE</name>
<dbReference type="Gene3D" id="3.40.570.10">
    <property type="entry name" value="Extracellular Endonuclease, subunit A"/>
    <property type="match status" value="1"/>
</dbReference>
<evidence type="ECO:0000313" key="3">
    <source>
        <dbReference type="EMBL" id="GBM80755.1"/>
    </source>
</evidence>
<dbReference type="EMBL" id="BGPR01002902">
    <property type="protein sequence ID" value="GBM80755.1"/>
    <property type="molecule type" value="Genomic_DNA"/>
</dbReference>
<dbReference type="OrthoDB" id="415411at2759"/>
<keyword evidence="4" id="KW-1185">Reference proteome</keyword>
<dbReference type="PANTHER" id="PTHR10151">
    <property type="entry name" value="ECTONUCLEOTIDE PYROPHOSPHATASE/PHOSPHODIESTERASE"/>
    <property type="match status" value="1"/>
</dbReference>
<keyword evidence="1" id="KW-0378">Hydrolase</keyword>
<comment type="caution">
    <text evidence="3">The sequence shown here is derived from an EMBL/GenBank/DDBJ whole genome shotgun (WGS) entry which is preliminary data.</text>
</comment>
<evidence type="ECO:0000313" key="4">
    <source>
        <dbReference type="Proteomes" id="UP000499080"/>
    </source>
</evidence>
<gene>
    <name evidence="3" type="primary">ENPP3</name>
    <name evidence="3" type="ORF">AVEN_10621_1</name>
</gene>
<dbReference type="InterPro" id="IPR002591">
    <property type="entry name" value="Phosphodiest/P_Trfase"/>
</dbReference>
<sequence>MADINCSRVINIGEFIDVSAVRNTEGPMGRLQVLEGANTSLEAVLQDLRCSNEHMRVYLREQLPVRAHYANHRRIEPIFIDVDNGWNLFRREPKAGEWKCSGGMHGYDNIFPDMRAFFTAIGPSLKRNFSVEPFINTELYELMCELAGIAPNPNNGTRGSLHHLLKAPSRPLDDEEEPRVPTRGIAEHDPRAAECPCNPAPDPRVNTSASLDLHLPFGVPESTTGSDHLLLLHNTDYLLAYSTEQKMAAWVAFTLPSQAKLSDSSSVCWTGDPRVPADKTAKCTYYDSLFFKEKSILQRALYYSGFSDASSQTEAMFVTNSIPKSLNHTALEAKMTAILSRWASEEGPIHVLTGPAFDLLATGIKPGPQHFEHRSKFDDFPLCVVKPYKREDIVLRHAYPCIWEQPKASQMRKTSK</sequence>
<proteinExistence type="predicted"/>
<dbReference type="InterPro" id="IPR017850">
    <property type="entry name" value="Alkaline_phosphatase_core_sf"/>
</dbReference>
<reference evidence="3 4" key="1">
    <citation type="journal article" date="2019" name="Sci. Rep.">
        <title>Orb-weaving spider Araneus ventricosus genome elucidates the spidroin gene catalogue.</title>
        <authorList>
            <person name="Kono N."/>
            <person name="Nakamura H."/>
            <person name="Ohtoshi R."/>
            <person name="Moran D.A.P."/>
            <person name="Shinohara A."/>
            <person name="Yoshida Y."/>
            <person name="Fujiwara M."/>
            <person name="Mori M."/>
            <person name="Tomita M."/>
            <person name="Arakawa K."/>
        </authorList>
    </citation>
    <scope>NUCLEOTIDE SEQUENCE [LARGE SCALE GENOMIC DNA]</scope>
</reference>
<dbReference type="PROSITE" id="PS00018">
    <property type="entry name" value="EF_HAND_1"/>
    <property type="match status" value="1"/>
</dbReference>
<dbReference type="SUPFAM" id="SSF53649">
    <property type="entry name" value="Alkaline phosphatase-like"/>
    <property type="match status" value="1"/>
</dbReference>
<dbReference type="PANTHER" id="PTHR10151:SF114">
    <property type="entry name" value="ECTONUCLEOTIDE PYROPHOSPHATASE_PHOSPHODIESTERASE C27A7.3"/>
    <property type="match status" value="1"/>
</dbReference>
<protein>
    <submittedName>
        <fullName evidence="3">Ectonucleotide pyrophosphatase/phosphodiesterase family member 3</fullName>
    </submittedName>
</protein>
<evidence type="ECO:0000256" key="2">
    <source>
        <dbReference type="ARBA" id="ARBA00023180"/>
    </source>
</evidence>
<dbReference type="InterPro" id="IPR044925">
    <property type="entry name" value="His-Me_finger_sf"/>
</dbReference>
<keyword evidence="2" id="KW-0325">Glycoprotein</keyword>
<dbReference type="Pfam" id="PF01663">
    <property type="entry name" value="Phosphodiest"/>
    <property type="match status" value="1"/>
</dbReference>
<accession>A0A4Y2ISZ4</accession>
<dbReference type="InterPro" id="IPR018247">
    <property type="entry name" value="EF_Hand_1_Ca_BS"/>
</dbReference>
<dbReference type="AlphaFoldDB" id="A0A4Y2ISZ4"/>
<dbReference type="InterPro" id="IPR044929">
    <property type="entry name" value="DNA/RNA_non-sp_Endonuclease_sf"/>
</dbReference>
<organism evidence="3 4">
    <name type="scientific">Araneus ventricosus</name>
    <name type="common">Orbweaver spider</name>
    <name type="synonym">Epeira ventricosa</name>
    <dbReference type="NCBI Taxonomy" id="182803"/>
    <lineage>
        <taxon>Eukaryota</taxon>
        <taxon>Metazoa</taxon>
        <taxon>Ecdysozoa</taxon>
        <taxon>Arthropoda</taxon>
        <taxon>Chelicerata</taxon>
        <taxon>Arachnida</taxon>
        <taxon>Araneae</taxon>
        <taxon>Araneomorphae</taxon>
        <taxon>Entelegynae</taxon>
        <taxon>Araneoidea</taxon>
        <taxon>Araneidae</taxon>
        <taxon>Araneus</taxon>
    </lineage>
</organism>
<dbReference type="Gene3D" id="3.40.720.10">
    <property type="entry name" value="Alkaline Phosphatase, subunit A"/>
    <property type="match status" value="1"/>
</dbReference>
<dbReference type="SUPFAM" id="SSF54060">
    <property type="entry name" value="His-Me finger endonucleases"/>
    <property type="match status" value="1"/>
</dbReference>
<dbReference type="GO" id="GO:0016787">
    <property type="term" value="F:hydrolase activity"/>
    <property type="evidence" value="ECO:0007669"/>
    <property type="project" value="UniProtKB-KW"/>
</dbReference>
<dbReference type="Proteomes" id="UP000499080">
    <property type="component" value="Unassembled WGS sequence"/>
</dbReference>